<dbReference type="EC" id="3.5.1.28" evidence="3"/>
<organism evidence="8 9">
    <name type="scientific">Massilia eurypsychrophila</name>
    <dbReference type="NCBI Taxonomy" id="1485217"/>
    <lineage>
        <taxon>Bacteria</taxon>
        <taxon>Pseudomonadati</taxon>
        <taxon>Pseudomonadota</taxon>
        <taxon>Betaproteobacteria</taxon>
        <taxon>Burkholderiales</taxon>
        <taxon>Oxalobacteraceae</taxon>
        <taxon>Telluria group</taxon>
        <taxon>Massilia</taxon>
    </lineage>
</organism>
<dbReference type="PROSITE" id="PS51257">
    <property type="entry name" value="PROKAR_LIPOPROTEIN"/>
    <property type="match status" value="1"/>
</dbReference>
<proteinExistence type="inferred from homology"/>
<dbReference type="GO" id="GO:0071555">
    <property type="term" value="P:cell wall organization"/>
    <property type="evidence" value="ECO:0007669"/>
    <property type="project" value="UniProtKB-KW"/>
</dbReference>
<comment type="caution">
    <text evidence="8">The sequence shown here is derived from an EMBL/GenBank/DDBJ whole genome shotgun (WGS) entry which is preliminary data.</text>
</comment>
<dbReference type="GO" id="GO:0019867">
    <property type="term" value="C:outer membrane"/>
    <property type="evidence" value="ECO:0007669"/>
    <property type="project" value="TreeGrafter"/>
</dbReference>
<gene>
    <name evidence="8" type="ORF">CR105_00955</name>
</gene>
<evidence type="ECO:0000313" key="8">
    <source>
        <dbReference type="EMBL" id="PIL46756.1"/>
    </source>
</evidence>
<evidence type="ECO:0000256" key="6">
    <source>
        <dbReference type="SAM" id="SignalP"/>
    </source>
</evidence>
<evidence type="ECO:0000256" key="5">
    <source>
        <dbReference type="ARBA" id="ARBA00023316"/>
    </source>
</evidence>
<dbReference type="RefSeq" id="WP_099786559.1">
    <property type="nucleotide sequence ID" value="NZ_JBHLYV010000100.1"/>
</dbReference>
<evidence type="ECO:0000313" key="9">
    <source>
        <dbReference type="Proteomes" id="UP000230390"/>
    </source>
</evidence>
<dbReference type="Pfam" id="PF01471">
    <property type="entry name" value="PG_binding_1"/>
    <property type="match status" value="1"/>
</dbReference>
<dbReference type="Gene3D" id="3.40.80.10">
    <property type="entry name" value="Peptidoglycan recognition protein-like"/>
    <property type="match status" value="1"/>
</dbReference>
<reference evidence="8 9" key="1">
    <citation type="submission" date="2017-10" db="EMBL/GenBank/DDBJ databases">
        <title>Massilia psychrophilum sp. nov., a novel purple-pigmented bacterium isolated from Tianshan glacier, Xinjiang Municipality, China.</title>
        <authorList>
            <person name="Wang H."/>
        </authorList>
    </citation>
    <scope>NUCLEOTIDE SEQUENCE [LARGE SCALE GENOMIC DNA]</scope>
    <source>
        <strain evidence="8 9">JCM 30074</strain>
    </source>
</reference>
<dbReference type="CDD" id="cd06583">
    <property type="entry name" value="PGRP"/>
    <property type="match status" value="1"/>
</dbReference>
<keyword evidence="9" id="KW-1185">Reference proteome</keyword>
<protein>
    <recommendedName>
        <fullName evidence="3">N-acetylmuramoyl-L-alanine amidase</fullName>
        <ecNumber evidence="3">3.5.1.28</ecNumber>
    </recommendedName>
</protein>
<dbReference type="AlphaFoldDB" id="A0A2G8TL46"/>
<evidence type="ECO:0000256" key="3">
    <source>
        <dbReference type="ARBA" id="ARBA00011901"/>
    </source>
</evidence>
<name>A0A2G8TL46_9BURK</name>
<feature type="chain" id="PRO_5013681458" description="N-acetylmuramoyl-L-alanine amidase" evidence="6">
    <location>
        <begin position="22"/>
        <end position="266"/>
    </location>
</feature>
<dbReference type="PANTHER" id="PTHR30417">
    <property type="entry name" value="N-ACETYLMURAMOYL-L-ALANINE AMIDASE AMID"/>
    <property type="match status" value="1"/>
</dbReference>
<accession>A0A2G8TL46</accession>
<dbReference type="GO" id="GO:0009254">
    <property type="term" value="P:peptidoglycan turnover"/>
    <property type="evidence" value="ECO:0007669"/>
    <property type="project" value="TreeGrafter"/>
</dbReference>
<dbReference type="Proteomes" id="UP000230390">
    <property type="component" value="Unassembled WGS sequence"/>
</dbReference>
<dbReference type="OrthoDB" id="9794842at2"/>
<dbReference type="InterPro" id="IPR051206">
    <property type="entry name" value="NAMLAA_amidase_2"/>
</dbReference>
<keyword evidence="5" id="KW-0961">Cell wall biogenesis/degradation</keyword>
<dbReference type="EMBL" id="PDOC01000001">
    <property type="protein sequence ID" value="PIL46756.1"/>
    <property type="molecule type" value="Genomic_DNA"/>
</dbReference>
<dbReference type="InterPro" id="IPR036365">
    <property type="entry name" value="PGBD-like_sf"/>
</dbReference>
<dbReference type="InterPro" id="IPR036366">
    <property type="entry name" value="PGBDSf"/>
</dbReference>
<dbReference type="FunFam" id="3.40.80.10:FF:000003">
    <property type="entry name" value="N-acetylmuramoyl-L-alanine amidase"/>
    <property type="match status" value="1"/>
</dbReference>
<dbReference type="GO" id="GO:0008745">
    <property type="term" value="F:N-acetylmuramoyl-L-alanine amidase activity"/>
    <property type="evidence" value="ECO:0007669"/>
    <property type="project" value="UniProtKB-EC"/>
</dbReference>
<sequence length="266" mass="29025">MKTKTLLAALMIALLSGCATQGPRIDTSLNAVGQSSRVKFIVIHYTVSNLPSSIKILTTQVVSSHYLLTDQAEPIIYKLVDETRQANHAGVSNWKGYTMINGSSVGIEIVNPGFTEGPNGRIWYPFPQSQIDQLILLLKKIVAKHQVPPENILGHSDIAPGRKQDPGPMFPWFQLAQAGLIVWPDAARVVAVRPQFDLQLPDVAWFQQKLATHGYAVPRTGVLDPATQSVITSFQMKYRPAIIDGTPDAETASLLEVLTTPAPKAP</sequence>
<feature type="domain" description="N-acetylmuramoyl-L-alanine amidase" evidence="7">
    <location>
        <begin position="26"/>
        <end position="167"/>
    </location>
</feature>
<dbReference type="SUPFAM" id="SSF47090">
    <property type="entry name" value="PGBD-like"/>
    <property type="match status" value="1"/>
</dbReference>
<comment type="catalytic activity">
    <reaction evidence="1">
        <text>Hydrolyzes the link between N-acetylmuramoyl residues and L-amino acid residues in certain cell-wall glycopeptides.</text>
        <dbReference type="EC" id="3.5.1.28"/>
    </reaction>
</comment>
<dbReference type="Gene3D" id="1.10.101.10">
    <property type="entry name" value="PGBD-like superfamily/PGBD"/>
    <property type="match status" value="1"/>
</dbReference>
<dbReference type="InterPro" id="IPR002502">
    <property type="entry name" value="Amidase_domain"/>
</dbReference>
<evidence type="ECO:0000256" key="1">
    <source>
        <dbReference type="ARBA" id="ARBA00001561"/>
    </source>
</evidence>
<dbReference type="InterPro" id="IPR002477">
    <property type="entry name" value="Peptidoglycan-bd-like"/>
</dbReference>
<evidence type="ECO:0000256" key="4">
    <source>
        <dbReference type="ARBA" id="ARBA00022801"/>
    </source>
</evidence>
<keyword evidence="6" id="KW-0732">Signal</keyword>
<dbReference type="Pfam" id="PF01510">
    <property type="entry name" value="Amidase_2"/>
    <property type="match status" value="1"/>
</dbReference>
<feature type="signal peptide" evidence="6">
    <location>
        <begin position="1"/>
        <end position="21"/>
    </location>
</feature>
<evidence type="ECO:0000256" key="2">
    <source>
        <dbReference type="ARBA" id="ARBA00007553"/>
    </source>
</evidence>
<dbReference type="GO" id="GO:0009253">
    <property type="term" value="P:peptidoglycan catabolic process"/>
    <property type="evidence" value="ECO:0007669"/>
    <property type="project" value="InterPro"/>
</dbReference>
<dbReference type="SUPFAM" id="SSF55846">
    <property type="entry name" value="N-acetylmuramoyl-L-alanine amidase-like"/>
    <property type="match status" value="1"/>
</dbReference>
<keyword evidence="4" id="KW-0378">Hydrolase</keyword>
<dbReference type="PANTHER" id="PTHR30417:SF1">
    <property type="entry name" value="N-ACETYLMURAMOYL-L-ALANINE AMIDASE AMID"/>
    <property type="match status" value="1"/>
</dbReference>
<dbReference type="InterPro" id="IPR036505">
    <property type="entry name" value="Amidase/PGRP_sf"/>
</dbReference>
<comment type="similarity">
    <text evidence="2">Belongs to the N-acetylmuramoyl-L-alanine amidase 2 family.</text>
</comment>
<evidence type="ECO:0000259" key="7">
    <source>
        <dbReference type="SMART" id="SM00644"/>
    </source>
</evidence>
<dbReference type="SMART" id="SM00644">
    <property type="entry name" value="Ami_2"/>
    <property type="match status" value="1"/>
</dbReference>